<dbReference type="SMART" id="SM00382">
    <property type="entry name" value="AAA"/>
    <property type="match status" value="1"/>
</dbReference>
<keyword evidence="3" id="KW-0547">Nucleotide-binding</keyword>
<dbReference type="PROSITE" id="PS50929">
    <property type="entry name" value="ABC_TM1F"/>
    <property type="match status" value="1"/>
</dbReference>
<reference evidence="10 11" key="1">
    <citation type="submission" date="2020-10" db="EMBL/GenBank/DDBJ databases">
        <title>Phylogeny of dyella-like bacteria.</title>
        <authorList>
            <person name="Fu J."/>
        </authorList>
    </citation>
    <scope>NUCLEOTIDE SEQUENCE [LARGE SCALE GENOMIC DNA]</scope>
    <source>
        <strain evidence="10 11">BB4</strain>
    </source>
</reference>
<proteinExistence type="predicted"/>
<feature type="domain" description="ABC transporter" evidence="8">
    <location>
        <begin position="344"/>
        <end position="573"/>
    </location>
</feature>
<evidence type="ECO:0000256" key="1">
    <source>
        <dbReference type="ARBA" id="ARBA00004651"/>
    </source>
</evidence>
<feature type="transmembrane region" description="Helical" evidence="7">
    <location>
        <begin position="150"/>
        <end position="171"/>
    </location>
</feature>
<evidence type="ECO:0000313" key="10">
    <source>
        <dbReference type="EMBL" id="MFK2917896.1"/>
    </source>
</evidence>
<evidence type="ECO:0000256" key="6">
    <source>
        <dbReference type="ARBA" id="ARBA00023136"/>
    </source>
</evidence>
<dbReference type="PROSITE" id="PS50893">
    <property type="entry name" value="ABC_TRANSPORTER_2"/>
    <property type="match status" value="1"/>
</dbReference>
<gene>
    <name evidence="10" type="ORF">ISS97_11540</name>
</gene>
<dbReference type="Pfam" id="PF00005">
    <property type="entry name" value="ABC_tran"/>
    <property type="match status" value="1"/>
</dbReference>
<evidence type="ECO:0000256" key="2">
    <source>
        <dbReference type="ARBA" id="ARBA00022692"/>
    </source>
</evidence>
<dbReference type="SUPFAM" id="SSF52540">
    <property type="entry name" value="P-loop containing nucleoside triphosphate hydrolases"/>
    <property type="match status" value="1"/>
</dbReference>
<evidence type="ECO:0000259" key="9">
    <source>
        <dbReference type="PROSITE" id="PS50929"/>
    </source>
</evidence>
<feature type="transmembrane region" description="Helical" evidence="7">
    <location>
        <begin position="75"/>
        <end position="92"/>
    </location>
</feature>
<dbReference type="GO" id="GO:0005524">
    <property type="term" value="F:ATP binding"/>
    <property type="evidence" value="ECO:0007669"/>
    <property type="project" value="UniProtKB-KW"/>
</dbReference>
<dbReference type="PROSITE" id="PS00211">
    <property type="entry name" value="ABC_TRANSPORTER_1"/>
    <property type="match status" value="1"/>
</dbReference>
<dbReference type="InterPro" id="IPR039421">
    <property type="entry name" value="Type_1_exporter"/>
</dbReference>
<evidence type="ECO:0000256" key="4">
    <source>
        <dbReference type="ARBA" id="ARBA00022840"/>
    </source>
</evidence>
<dbReference type="InterPro" id="IPR003593">
    <property type="entry name" value="AAA+_ATPase"/>
</dbReference>
<accession>A0ABW8K4V1</accession>
<evidence type="ECO:0000256" key="5">
    <source>
        <dbReference type="ARBA" id="ARBA00022989"/>
    </source>
</evidence>
<organism evidence="10 11">
    <name type="scientific">Dyella koreensis</name>
    <dbReference type="NCBI Taxonomy" id="311235"/>
    <lineage>
        <taxon>Bacteria</taxon>
        <taxon>Pseudomonadati</taxon>
        <taxon>Pseudomonadota</taxon>
        <taxon>Gammaproteobacteria</taxon>
        <taxon>Lysobacterales</taxon>
        <taxon>Rhodanobacteraceae</taxon>
        <taxon>Dyella</taxon>
    </lineage>
</organism>
<comment type="subcellular location">
    <subcellularLocation>
        <location evidence="1">Cell membrane</location>
        <topology evidence="1">Multi-pass membrane protein</topology>
    </subcellularLocation>
</comment>
<feature type="domain" description="ABC transmembrane type-1" evidence="9">
    <location>
        <begin position="32"/>
        <end position="317"/>
    </location>
</feature>
<dbReference type="InterPro" id="IPR011527">
    <property type="entry name" value="ABC1_TM_dom"/>
</dbReference>
<evidence type="ECO:0000256" key="3">
    <source>
        <dbReference type="ARBA" id="ARBA00022741"/>
    </source>
</evidence>
<keyword evidence="11" id="KW-1185">Reference proteome</keyword>
<evidence type="ECO:0000256" key="7">
    <source>
        <dbReference type="SAM" id="Phobius"/>
    </source>
</evidence>
<evidence type="ECO:0000259" key="8">
    <source>
        <dbReference type="PROSITE" id="PS50893"/>
    </source>
</evidence>
<dbReference type="Proteomes" id="UP001620408">
    <property type="component" value="Unassembled WGS sequence"/>
</dbReference>
<keyword evidence="5 7" id="KW-1133">Transmembrane helix</keyword>
<keyword evidence="4 10" id="KW-0067">ATP-binding</keyword>
<dbReference type="Gene3D" id="1.20.1560.10">
    <property type="entry name" value="ABC transporter type 1, transmembrane domain"/>
    <property type="match status" value="1"/>
</dbReference>
<dbReference type="InterPro" id="IPR027417">
    <property type="entry name" value="P-loop_NTPase"/>
</dbReference>
<dbReference type="PANTHER" id="PTHR24221:SF632">
    <property type="entry name" value="ATP-DEPENDENT LIPID A-CORE FLIPPASE"/>
    <property type="match status" value="1"/>
</dbReference>
<protein>
    <submittedName>
        <fullName evidence="10">ABC transporter ATP-binding protein</fullName>
    </submittedName>
</protein>
<sequence length="574" mass="62051">MADHAFRTPDASEPWLRVMMRTLTRSDMAEIAIYVLLSLGAALAGGLAAVSLVPLIQPGLPPPLVGGLLDLRGGWVARALLFAGVTAVFTLLRWQTARLGARLVSRYGVRLRRQVHARLIGASLRALADSTSAEIANALTHNVEIAVQGFAAMLQLLVAGLTCMVSLGLALWVSPPLVLAAPVLAAIGLLASRMFGREQAQVSRRYVADMTSLFWHSEDFPRRLRHVRSFGREEAEKASYGETSARLGDGYRRQLELVASGRLVVEVLAACGIVLIFVVAQRWGGVEQASLIAVCLLLGRLLPYLAATRQSFQQLRTAGSALELWQRYMDVEPSGASAAIRRPVSRDTLHIDSLRVIPPSSGVVVNGLMLKPGELTLVYGDSGIGKSSLTDVLAGMMAPQSFSARIAGRAISFDEYCELVRDGAYVSQSVRPWQRTVRECLLWAEPDATEDTLRSVLTDVGLDERLARSPDGLDTALHDATSRMSGGELQRLLLAQVLLRQPYLALLDEATSALDAAAELSVLSVLKRRLPHTIMVVISHRHGVMAVADQQLMLDGGVVASICRDSLRAVASRP</sequence>
<feature type="transmembrane region" description="Helical" evidence="7">
    <location>
        <begin position="177"/>
        <end position="196"/>
    </location>
</feature>
<dbReference type="EMBL" id="JADIKD010000010">
    <property type="protein sequence ID" value="MFK2917896.1"/>
    <property type="molecule type" value="Genomic_DNA"/>
</dbReference>
<dbReference type="Pfam" id="PF00664">
    <property type="entry name" value="ABC_membrane"/>
    <property type="match status" value="1"/>
</dbReference>
<dbReference type="InterPro" id="IPR036640">
    <property type="entry name" value="ABC1_TM_sf"/>
</dbReference>
<keyword evidence="2 7" id="KW-0812">Transmembrane</keyword>
<evidence type="ECO:0000313" key="11">
    <source>
        <dbReference type="Proteomes" id="UP001620408"/>
    </source>
</evidence>
<dbReference type="InterPro" id="IPR003439">
    <property type="entry name" value="ABC_transporter-like_ATP-bd"/>
</dbReference>
<dbReference type="RefSeq" id="WP_379986537.1">
    <property type="nucleotide sequence ID" value="NZ_JADIKD010000010.1"/>
</dbReference>
<comment type="caution">
    <text evidence="10">The sequence shown here is derived from an EMBL/GenBank/DDBJ whole genome shotgun (WGS) entry which is preliminary data.</text>
</comment>
<dbReference type="Gene3D" id="3.40.50.300">
    <property type="entry name" value="P-loop containing nucleotide triphosphate hydrolases"/>
    <property type="match status" value="1"/>
</dbReference>
<dbReference type="PANTHER" id="PTHR24221">
    <property type="entry name" value="ATP-BINDING CASSETTE SUB-FAMILY B"/>
    <property type="match status" value="1"/>
</dbReference>
<feature type="transmembrane region" description="Helical" evidence="7">
    <location>
        <begin position="31"/>
        <end position="55"/>
    </location>
</feature>
<dbReference type="SUPFAM" id="SSF90123">
    <property type="entry name" value="ABC transporter transmembrane region"/>
    <property type="match status" value="1"/>
</dbReference>
<name>A0ABW8K4V1_9GAMM</name>
<keyword evidence="6 7" id="KW-0472">Membrane</keyword>
<dbReference type="InterPro" id="IPR017871">
    <property type="entry name" value="ABC_transporter-like_CS"/>
</dbReference>
<feature type="transmembrane region" description="Helical" evidence="7">
    <location>
        <begin position="263"/>
        <end position="283"/>
    </location>
</feature>